<reference evidence="4" key="1">
    <citation type="journal article" date="2021" name="PeerJ">
        <title>Extensive microbial diversity within the chicken gut microbiome revealed by metagenomics and culture.</title>
        <authorList>
            <person name="Gilroy R."/>
            <person name="Ravi A."/>
            <person name="Getino M."/>
            <person name="Pursley I."/>
            <person name="Horton D.L."/>
            <person name="Alikhan N.F."/>
            <person name="Baker D."/>
            <person name="Gharbi K."/>
            <person name="Hall N."/>
            <person name="Watson M."/>
            <person name="Adriaenssens E.M."/>
            <person name="Foster-Nyarko E."/>
            <person name="Jarju S."/>
            <person name="Secka A."/>
            <person name="Antonio M."/>
            <person name="Oren A."/>
            <person name="Chaudhuri R.R."/>
            <person name="La Ragione R."/>
            <person name="Hildebrand F."/>
            <person name="Pallen M.J."/>
        </authorList>
    </citation>
    <scope>NUCLEOTIDE SEQUENCE</scope>
    <source>
        <strain evidence="4">ChiSjej1B19-8411</strain>
    </source>
</reference>
<dbReference type="Gene3D" id="1.10.3730.20">
    <property type="match status" value="1"/>
</dbReference>
<dbReference type="SUPFAM" id="SSF103481">
    <property type="entry name" value="Multidrug resistance efflux transporter EmrE"/>
    <property type="match status" value="1"/>
</dbReference>
<feature type="transmembrane region" description="Helical" evidence="2">
    <location>
        <begin position="67"/>
        <end position="87"/>
    </location>
</feature>
<protein>
    <submittedName>
        <fullName evidence="4">DMT family transporter</fullName>
    </submittedName>
</protein>
<dbReference type="InterPro" id="IPR037185">
    <property type="entry name" value="EmrE-like"/>
</dbReference>
<feature type="transmembrane region" description="Helical" evidence="2">
    <location>
        <begin position="93"/>
        <end position="111"/>
    </location>
</feature>
<evidence type="ECO:0000259" key="3">
    <source>
        <dbReference type="Pfam" id="PF00892"/>
    </source>
</evidence>
<comment type="similarity">
    <text evidence="1">Belongs to the EamA transporter family.</text>
</comment>
<dbReference type="Proteomes" id="UP000886817">
    <property type="component" value="Unassembled WGS sequence"/>
</dbReference>
<name>A0A9D1WJP5_9FIRM</name>
<dbReference type="Pfam" id="PF00892">
    <property type="entry name" value="EamA"/>
    <property type="match status" value="1"/>
</dbReference>
<keyword evidence="2" id="KW-0472">Membrane</keyword>
<evidence type="ECO:0000256" key="1">
    <source>
        <dbReference type="ARBA" id="ARBA00007362"/>
    </source>
</evidence>
<feature type="domain" description="EamA" evidence="3">
    <location>
        <begin position="8"/>
        <end position="110"/>
    </location>
</feature>
<gene>
    <name evidence="4" type="ORF">IAA45_10230</name>
</gene>
<evidence type="ECO:0000313" key="4">
    <source>
        <dbReference type="EMBL" id="HIX60072.1"/>
    </source>
</evidence>
<reference evidence="4" key="2">
    <citation type="submission" date="2021-04" db="EMBL/GenBank/DDBJ databases">
        <authorList>
            <person name="Gilroy R."/>
        </authorList>
    </citation>
    <scope>NUCLEOTIDE SEQUENCE</scope>
    <source>
        <strain evidence="4">ChiSjej1B19-8411</strain>
    </source>
</reference>
<accession>A0A9D1WJP5</accession>
<evidence type="ECO:0000256" key="2">
    <source>
        <dbReference type="SAM" id="Phobius"/>
    </source>
</evidence>
<comment type="caution">
    <text evidence="4">The sequence shown here is derived from an EMBL/GenBank/DDBJ whole genome shotgun (WGS) entry which is preliminary data.</text>
</comment>
<keyword evidence="2" id="KW-0812">Transmembrane</keyword>
<dbReference type="InterPro" id="IPR000620">
    <property type="entry name" value="EamA_dom"/>
</dbReference>
<dbReference type="GO" id="GO:0016020">
    <property type="term" value="C:membrane"/>
    <property type="evidence" value="ECO:0007669"/>
    <property type="project" value="InterPro"/>
</dbReference>
<proteinExistence type="inferred from homology"/>
<dbReference type="EMBL" id="DXEX01000217">
    <property type="protein sequence ID" value="HIX60072.1"/>
    <property type="molecule type" value="Genomic_DNA"/>
</dbReference>
<feature type="transmembrane region" description="Helical" evidence="2">
    <location>
        <begin position="38"/>
        <end position="55"/>
    </location>
</feature>
<dbReference type="AlphaFoldDB" id="A0A9D1WJP5"/>
<sequence>MNPYMLLMFAGTFLTAISQVLLKQSANRTYRHPVFEYLNWRVILSYGIFFGVLLLNTYAYTQVDMKYGAVIDTCSYLFVMILSWLLLKERFSRGQLIGNLIILTGIFIYTLPL</sequence>
<keyword evidence="2" id="KW-1133">Transmembrane helix</keyword>
<organism evidence="4 5">
    <name type="scientific">Candidatus Blautia gallistercoris</name>
    <dbReference type="NCBI Taxonomy" id="2838490"/>
    <lineage>
        <taxon>Bacteria</taxon>
        <taxon>Bacillati</taxon>
        <taxon>Bacillota</taxon>
        <taxon>Clostridia</taxon>
        <taxon>Lachnospirales</taxon>
        <taxon>Lachnospiraceae</taxon>
        <taxon>Blautia</taxon>
    </lineage>
</organism>
<evidence type="ECO:0000313" key="5">
    <source>
        <dbReference type="Proteomes" id="UP000886817"/>
    </source>
</evidence>